<dbReference type="AlphaFoldDB" id="A0A7W9E2Z8"/>
<feature type="compositionally biased region" description="Basic and acidic residues" evidence="1">
    <location>
        <begin position="57"/>
        <end position="79"/>
    </location>
</feature>
<proteinExistence type="predicted"/>
<organism evidence="2 3">
    <name type="scientific">Cryobacterium roopkundense</name>
    <dbReference type="NCBI Taxonomy" id="1001240"/>
    <lineage>
        <taxon>Bacteria</taxon>
        <taxon>Bacillati</taxon>
        <taxon>Actinomycetota</taxon>
        <taxon>Actinomycetes</taxon>
        <taxon>Micrococcales</taxon>
        <taxon>Microbacteriaceae</taxon>
        <taxon>Cryobacterium</taxon>
    </lineage>
</organism>
<evidence type="ECO:0000313" key="3">
    <source>
        <dbReference type="Proteomes" id="UP000561726"/>
    </source>
</evidence>
<protein>
    <submittedName>
        <fullName evidence="2">Uncharacterized protein</fullName>
    </submittedName>
</protein>
<dbReference type="EMBL" id="JACHBQ010000001">
    <property type="protein sequence ID" value="MBB5639819.1"/>
    <property type="molecule type" value="Genomic_DNA"/>
</dbReference>
<accession>A0A7W9E2Z8</accession>
<reference evidence="2 3" key="1">
    <citation type="submission" date="2020-08" db="EMBL/GenBank/DDBJ databases">
        <title>Sequencing the genomes of 1000 actinobacteria strains.</title>
        <authorList>
            <person name="Klenk H.-P."/>
        </authorList>
    </citation>
    <scope>NUCLEOTIDE SEQUENCE [LARGE SCALE GENOMIC DNA]</scope>
    <source>
        <strain evidence="2 3">DSM 21065</strain>
    </source>
</reference>
<evidence type="ECO:0000256" key="1">
    <source>
        <dbReference type="SAM" id="MobiDB-lite"/>
    </source>
</evidence>
<feature type="compositionally biased region" description="Low complexity" evidence="1">
    <location>
        <begin position="12"/>
        <end position="26"/>
    </location>
</feature>
<sequence length="90" mass="9840">MFGIHRRQKTDQASTQAAGASSASTSLRSPPRTPKHRAAPPPPAEERGFTGLEGDFEAERRRAVGDERARPYQHDDRSHLPGGWSGVTHP</sequence>
<evidence type="ECO:0000313" key="2">
    <source>
        <dbReference type="EMBL" id="MBB5639819.1"/>
    </source>
</evidence>
<dbReference type="OrthoDB" id="5120371at2"/>
<feature type="region of interest" description="Disordered" evidence="1">
    <location>
        <begin position="1"/>
        <end position="90"/>
    </location>
</feature>
<dbReference type="Proteomes" id="UP000561726">
    <property type="component" value="Unassembled WGS sequence"/>
</dbReference>
<gene>
    <name evidence="2" type="ORF">BJ997_000367</name>
</gene>
<comment type="caution">
    <text evidence="2">The sequence shown here is derived from an EMBL/GenBank/DDBJ whole genome shotgun (WGS) entry which is preliminary data.</text>
</comment>
<name>A0A7W9E2Z8_9MICO</name>
<dbReference type="RefSeq" id="WP_152602082.1">
    <property type="nucleotide sequence ID" value="NZ_JACHBQ010000001.1"/>
</dbReference>